<keyword evidence="11" id="KW-1185">Reference proteome</keyword>
<keyword evidence="2 9" id="KW-0645">Protease</keyword>
<dbReference type="InParanoid" id="A0A5Q0BHX2"/>
<dbReference type="KEGG" id="mmob:F6R98_03030"/>
<reference evidence="10 11" key="1">
    <citation type="submission" date="2019-09" db="EMBL/GenBank/DDBJ databases">
        <title>Ecophysiology of the spiral-shaped methanotroph Methylospira mobilis as revealed by the complete genome sequence.</title>
        <authorList>
            <person name="Oshkin I.Y."/>
            <person name="Dedysh S.N."/>
            <person name="Miroshnikov K."/>
            <person name="Danilova O.V."/>
            <person name="Hakobyan A."/>
            <person name="Liesack W."/>
        </authorList>
    </citation>
    <scope>NUCLEOTIDE SEQUENCE [LARGE SCALE GENOMIC DNA]</scope>
    <source>
        <strain evidence="10 11">Shm1</strain>
    </source>
</reference>
<accession>A0A5Q0BHX2</accession>
<keyword evidence="8" id="KW-0961">Cell wall biogenesis/degradation</keyword>
<evidence type="ECO:0000256" key="9">
    <source>
        <dbReference type="HAMAP-Rule" id="MF_01924"/>
    </source>
</evidence>
<proteinExistence type="inferred from homology"/>
<comment type="catalytic activity">
    <reaction evidence="1 9">
        <text>D-alanyl-D-alanine + H2O = 2 D-alanine</text>
        <dbReference type="Rhea" id="RHEA:20661"/>
        <dbReference type="ChEBI" id="CHEBI:15377"/>
        <dbReference type="ChEBI" id="CHEBI:57416"/>
        <dbReference type="ChEBI" id="CHEBI:57822"/>
        <dbReference type="EC" id="3.4.13.22"/>
    </reaction>
</comment>
<keyword evidence="4 9" id="KW-0378">Hydrolase</keyword>
<dbReference type="GO" id="GO:0008237">
    <property type="term" value="F:metallopeptidase activity"/>
    <property type="evidence" value="ECO:0007669"/>
    <property type="project" value="UniProtKB-KW"/>
</dbReference>
<feature type="binding site" evidence="9">
    <location>
        <position position="203"/>
    </location>
    <ligand>
        <name>Zn(2+)</name>
        <dbReference type="ChEBI" id="CHEBI:29105"/>
        <note>catalytic</note>
    </ligand>
</feature>
<dbReference type="CDD" id="cd14840">
    <property type="entry name" value="D-Ala-D-Ala_dipeptidase_Aad"/>
    <property type="match status" value="1"/>
</dbReference>
<sequence>MTRLPIFAKLFTSFFSGLSPLGVAVPLERPPLEHGGFRAPELVELINLESGLRLDIRYATANNFVGYPVYSEARAFLQKPAAEALIRVHRKLGAQGYGLMIYDGYRPWSVTKIFWDAVSGPKRQFVADPAQGSRHNRGCAVDLTLYELITGQAVAMPTDYDEMTQRAYFDYPGGTPESMALREILKAAMTSEGFTVHPREWWHYDYQDWQSYGILDVPFSAVAGR</sequence>
<feature type="site" description="Transition state stabilizer" evidence="9">
    <location>
        <position position="106"/>
    </location>
</feature>
<dbReference type="OrthoDB" id="9801430at2"/>
<evidence type="ECO:0000256" key="4">
    <source>
        <dbReference type="ARBA" id="ARBA00022801"/>
    </source>
</evidence>
<keyword evidence="6 9" id="KW-0224">Dipeptidase</keyword>
<feature type="binding site" evidence="9">
    <location>
        <position position="142"/>
    </location>
    <ligand>
        <name>Zn(2+)</name>
        <dbReference type="ChEBI" id="CHEBI:29105"/>
        <note>catalytic</note>
    </ligand>
</feature>
<evidence type="ECO:0000256" key="2">
    <source>
        <dbReference type="ARBA" id="ARBA00022670"/>
    </source>
</evidence>
<evidence type="ECO:0000256" key="3">
    <source>
        <dbReference type="ARBA" id="ARBA00022723"/>
    </source>
</evidence>
<keyword evidence="7 9" id="KW-0482">Metalloprotease</keyword>
<name>A0A5Q0BHX2_9GAMM</name>
<protein>
    <recommendedName>
        <fullName evidence="9">D-alanyl-D-alanine dipeptidase</fullName>
        <shortName evidence="9">D-Ala-D-Ala dipeptidase</shortName>
        <ecNumber evidence="9">3.4.13.22</ecNumber>
    </recommendedName>
</protein>
<feature type="binding site" evidence="9">
    <location>
        <position position="135"/>
    </location>
    <ligand>
        <name>Zn(2+)</name>
        <dbReference type="ChEBI" id="CHEBI:29105"/>
        <note>catalytic</note>
    </ligand>
</feature>
<keyword evidence="3 9" id="KW-0479">Metal-binding</keyword>
<evidence type="ECO:0000313" key="10">
    <source>
        <dbReference type="EMBL" id="QFY41728.1"/>
    </source>
</evidence>
<comment type="similarity">
    <text evidence="9">Belongs to the peptidase M15D family.</text>
</comment>
<evidence type="ECO:0000256" key="8">
    <source>
        <dbReference type="ARBA" id="ARBA00023316"/>
    </source>
</evidence>
<feature type="active site" description="Proton donor/acceptor" evidence="9">
    <location>
        <position position="200"/>
    </location>
</feature>
<dbReference type="PANTHER" id="PTHR43126">
    <property type="entry name" value="D-ALANYL-D-ALANINE DIPEPTIDASE"/>
    <property type="match status" value="1"/>
</dbReference>
<comment type="function">
    <text evidence="9">Catalyzes hydrolysis of the D-alanyl-D-alanine dipeptide.</text>
</comment>
<dbReference type="HAMAP" id="MF_01924">
    <property type="entry name" value="A_A_dipeptidase"/>
    <property type="match status" value="1"/>
</dbReference>
<gene>
    <name evidence="9" type="primary">ddpX</name>
    <name evidence="10" type="ORF">F6R98_03030</name>
</gene>
<evidence type="ECO:0000256" key="7">
    <source>
        <dbReference type="ARBA" id="ARBA00023049"/>
    </source>
</evidence>
<evidence type="ECO:0000256" key="1">
    <source>
        <dbReference type="ARBA" id="ARBA00001362"/>
    </source>
</evidence>
<dbReference type="GO" id="GO:0006508">
    <property type="term" value="P:proteolysis"/>
    <property type="evidence" value="ECO:0007669"/>
    <property type="project" value="UniProtKB-KW"/>
</dbReference>
<dbReference type="FunCoup" id="A0A5Q0BHX2">
    <property type="interactions" value="103"/>
</dbReference>
<organism evidence="10 11">
    <name type="scientific">Candidatus Methylospira mobilis</name>
    <dbReference type="NCBI Taxonomy" id="1808979"/>
    <lineage>
        <taxon>Bacteria</taxon>
        <taxon>Pseudomonadati</taxon>
        <taxon>Pseudomonadota</taxon>
        <taxon>Gammaproteobacteria</taxon>
        <taxon>Methylococcales</taxon>
        <taxon>Methylococcaceae</taxon>
        <taxon>Candidatus Methylospira</taxon>
    </lineage>
</organism>
<comment type="cofactor">
    <cofactor evidence="9">
        <name>Zn(2+)</name>
        <dbReference type="ChEBI" id="CHEBI:29105"/>
    </cofactor>
    <text evidence="9">Binds 1 zinc ion per subunit.</text>
</comment>
<dbReference type="Proteomes" id="UP000325755">
    <property type="component" value="Chromosome"/>
</dbReference>
<evidence type="ECO:0000256" key="6">
    <source>
        <dbReference type="ARBA" id="ARBA00022997"/>
    </source>
</evidence>
<dbReference type="GO" id="GO:0160237">
    <property type="term" value="F:D-Ala-D-Ala dipeptidase activity"/>
    <property type="evidence" value="ECO:0007669"/>
    <property type="project" value="UniProtKB-EC"/>
</dbReference>
<dbReference type="AlphaFoldDB" id="A0A5Q0BHX2"/>
<dbReference type="Gene3D" id="3.30.1380.10">
    <property type="match status" value="1"/>
</dbReference>
<dbReference type="PANTHER" id="PTHR43126:SF1">
    <property type="entry name" value="D-ALANYL-D-ALANINE DIPEPTIDASE"/>
    <property type="match status" value="1"/>
</dbReference>
<keyword evidence="5 9" id="KW-0862">Zinc</keyword>
<dbReference type="RefSeq" id="WP_153247712.1">
    <property type="nucleotide sequence ID" value="NZ_CP044205.1"/>
</dbReference>
<evidence type="ECO:0000313" key="11">
    <source>
        <dbReference type="Proteomes" id="UP000325755"/>
    </source>
</evidence>
<dbReference type="Pfam" id="PF01427">
    <property type="entry name" value="Peptidase_M15"/>
    <property type="match status" value="1"/>
</dbReference>
<dbReference type="EC" id="3.4.13.22" evidence="9"/>
<dbReference type="InterPro" id="IPR009045">
    <property type="entry name" value="Zn_M74/Hedgehog-like"/>
</dbReference>
<dbReference type="GO" id="GO:0008270">
    <property type="term" value="F:zinc ion binding"/>
    <property type="evidence" value="ECO:0007669"/>
    <property type="project" value="UniProtKB-UniRule"/>
</dbReference>
<dbReference type="SUPFAM" id="SSF55166">
    <property type="entry name" value="Hedgehog/DD-peptidase"/>
    <property type="match status" value="1"/>
</dbReference>
<dbReference type="EMBL" id="CP044205">
    <property type="protein sequence ID" value="QFY41728.1"/>
    <property type="molecule type" value="Genomic_DNA"/>
</dbReference>
<evidence type="ECO:0000256" key="5">
    <source>
        <dbReference type="ARBA" id="ARBA00022833"/>
    </source>
</evidence>
<dbReference type="InterPro" id="IPR000755">
    <property type="entry name" value="A_A_dipeptidase"/>
</dbReference>
<dbReference type="GO" id="GO:0071555">
    <property type="term" value="P:cell wall organization"/>
    <property type="evidence" value="ECO:0007669"/>
    <property type="project" value="UniProtKB-KW"/>
</dbReference>